<dbReference type="EC" id="3.1.1.11" evidence="3 10"/>
<feature type="domain" description="Pectinesterase catalytic" evidence="11">
    <location>
        <begin position="41"/>
        <end position="327"/>
    </location>
</feature>
<dbReference type="InterPro" id="IPR011050">
    <property type="entry name" value="Pectin_lyase_fold/virulence"/>
</dbReference>
<dbReference type="Pfam" id="PF01095">
    <property type="entry name" value="Pectinesterase"/>
    <property type="match status" value="1"/>
</dbReference>
<feature type="signal peptide" evidence="10">
    <location>
        <begin position="1"/>
        <end position="19"/>
    </location>
</feature>
<dbReference type="GO" id="GO:0045490">
    <property type="term" value="P:pectin catabolic process"/>
    <property type="evidence" value="ECO:0007669"/>
    <property type="project" value="UniProtKB-UniRule"/>
</dbReference>
<evidence type="ECO:0000256" key="2">
    <source>
        <dbReference type="ARBA" id="ARBA00008891"/>
    </source>
</evidence>
<comment type="caution">
    <text evidence="12">The sequence shown here is derived from an EMBL/GenBank/DDBJ whole genome shotgun (WGS) entry which is preliminary data.</text>
</comment>
<reference evidence="12 13" key="1">
    <citation type="submission" date="2021-07" db="EMBL/GenBank/DDBJ databases">
        <title>The Aristolochia fimbriata genome: insights into angiosperm evolution, floral development and chemical biosynthesis.</title>
        <authorList>
            <person name="Jiao Y."/>
        </authorList>
    </citation>
    <scope>NUCLEOTIDE SEQUENCE [LARGE SCALE GENOMIC DNA]</scope>
    <source>
        <strain evidence="12">IBCAS-2021</strain>
        <tissue evidence="12">Leaf</tissue>
    </source>
</reference>
<evidence type="ECO:0000256" key="8">
    <source>
        <dbReference type="ARBA" id="ARBA00057335"/>
    </source>
</evidence>
<dbReference type="SUPFAM" id="SSF51126">
    <property type="entry name" value="Pectin lyase-like"/>
    <property type="match status" value="1"/>
</dbReference>
<evidence type="ECO:0000256" key="7">
    <source>
        <dbReference type="ARBA" id="ARBA00047928"/>
    </source>
</evidence>
<keyword evidence="4 10" id="KW-0378">Hydrolase</keyword>
<accession>A0AAV7FF77</accession>
<evidence type="ECO:0000259" key="11">
    <source>
        <dbReference type="Pfam" id="PF01095"/>
    </source>
</evidence>
<dbReference type="GO" id="GO:0042545">
    <property type="term" value="P:cell wall modification"/>
    <property type="evidence" value="ECO:0007669"/>
    <property type="project" value="UniProtKB-UniRule"/>
</dbReference>
<evidence type="ECO:0000313" key="12">
    <source>
        <dbReference type="EMBL" id="KAG9458726.1"/>
    </source>
</evidence>
<gene>
    <name evidence="12" type="ORF">H6P81_003234</name>
</gene>
<dbReference type="AlphaFoldDB" id="A0AAV7FF77"/>
<evidence type="ECO:0000256" key="3">
    <source>
        <dbReference type="ARBA" id="ARBA00013229"/>
    </source>
</evidence>
<keyword evidence="10" id="KW-0732">Signal</keyword>
<dbReference type="PANTHER" id="PTHR31321:SF134">
    <property type="entry name" value="PECTINESTERASE"/>
    <property type="match status" value="1"/>
</dbReference>
<dbReference type="Proteomes" id="UP000825729">
    <property type="component" value="Unassembled WGS sequence"/>
</dbReference>
<comment type="pathway">
    <text evidence="1 10">Glycan metabolism; pectin degradation; 2-dehydro-3-deoxy-D-gluconate from pectin: step 1/5.</text>
</comment>
<feature type="chain" id="PRO_5043107412" description="Pectinesterase" evidence="10">
    <location>
        <begin position="20"/>
        <end position="346"/>
    </location>
</feature>
<evidence type="ECO:0000313" key="13">
    <source>
        <dbReference type="Proteomes" id="UP000825729"/>
    </source>
</evidence>
<comment type="function">
    <text evidence="8">Acts in the modification of cell walls via demethylesterification of cell wall pectin.</text>
</comment>
<evidence type="ECO:0000256" key="5">
    <source>
        <dbReference type="ARBA" id="ARBA00023085"/>
    </source>
</evidence>
<sequence length="346" mass="38808">MQSLFILFLINIFLHFSSANAECTLFELEKFGRHSGVMNVDGNGDTGFASIAEAILSVPHKNHRWTFIKLQPGTYREKVVVPKDKRCIILLGSGVDSTIITANVGAGNLRNATFSVLADYFVASGITFQNEYNVALPDQITNPVVKQAVAMEIFGDKSSFHNCSFVGYQDTLWDAKGRHYFKECKISGAIDFIFGQGQSLYEGCVIEVNSEINRTRPGYLTAQGREGANDTNGFVFKNCSIEGYQTAYLGRAWRPYSRVLFFESYLSEVVAPEGWLAWAQANHTELITFAERGNYGPGSFMDRRVEWEKNLTDSEITAMTCRSFVDEDGWVEFQELLLQWPFGALS</sequence>
<protein>
    <recommendedName>
        <fullName evidence="3 10">Pectinesterase</fullName>
        <ecNumber evidence="3 10">3.1.1.11</ecNumber>
    </recommendedName>
</protein>
<feature type="active site" evidence="9">
    <location>
        <position position="191"/>
    </location>
</feature>
<dbReference type="FunFam" id="2.160.20.10:FF:000013">
    <property type="entry name" value="Pectinesterase"/>
    <property type="match status" value="1"/>
</dbReference>
<dbReference type="PANTHER" id="PTHR31321">
    <property type="entry name" value="ACYL-COA THIOESTER HYDROLASE YBHC-RELATED"/>
    <property type="match status" value="1"/>
</dbReference>
<organism evidence="12 13">
    <name type="scientific">Aristolochia fimbriata</name>
    <name type="common">White veined hardy Dutchman's pipe vine</name>
    <dbReference type="NCBI Taxonomy" id="158543"/>
    <lineage>
        <taxon>Eukaryota</taxon>
        <taxon>Viridiplantae</taxon>
        <taxon>Streptophyta</taxon>
        <taxon>Embryophyta</taxon>
        <taxon>Tracheophyta</taxon>
        <taxon>Spermatophyta</taxon>
        <taxon>Magnoliopsida</taxon>
        <taxon>Magnoliidae</taxon>
        <taxon>Piperales</taxon>
        <taxon>Aristolochiaceae</taxon>
        <taxon>Aristolochia</taxon>
    </lineage>
</organism>
<evidence type="ECO:0000256" key="4">
    <source>
        <dbReference type="ARBA" id="ARBA00022801"/>
    </source>
</evidence>
<dbReference type="InterPro" id="IPR033131">
    <property type="entry name" value="Pectinesterase_Asp_AS"/>
</dbReference>
<dbReference type="GO" id="GO:0030599">
    <property type="term" value="F:pectinesterase activity"/>
    <property type="evidence" value="ECO:0007669"/>
    <property type="project" value="UniProtKB-UniRule"/>
</dbReference>
<evidence type="ECO:0000256" key="10">
    <source>
        <dbReference type="RuleBase" id="RU000589"/>
    </source>
</evidence>
<evidence type="ECO:0000256" key="1">
    <source>
        <dbReference type="ARBA" id="ARBA00005184"/>
    </source>
</evidence>
<keyword evidence="5 10" id="KW-0063">Aspartyl esterase</keyword>
<comment type="similarity">
    <text evidence="2">Belongs to the pectinesterase family.</text>
</comment>
<dbReference type="Gene3D" id="2.160.20.10">
    <property type="entry name" value="Single-stranded right-handed beta-helix, Pectin lyase-like"/>
    <property type="match status" value="1"/>
</dbReference>
<keyword evidence="13" id="KW-1185">Reference proteome</keyword>
<dbReference type="PROSITE" id="PS00503">
    <property type="entry name" value="PECTINESTERASE_2"/>
    <property type="match status" value="1"/>
</dbReference>
<proteinExistence type="inferred from homology"/>
<evidence type="ECO:0000256" key="9">
    <source>
        <dbReference type="PROSITE-ProRule" id="PRU10040"/>
    </source>
</evidence>
<evidence type="ECO:0000256" key="6">
    <source>
        <dbReference type="ARBA" id="ARBA00023180"/>
    </source>
</evidence>
<dbReference type="EMBL" id="JAINDJ010000002">
    <property type="protein sequence ID" value="KAG9458726.1"/>
    <property type="molecule type" value="Genomic_DNA"/>
</dbReference>
<comment type="catalytic activity">
    <reaction evidence="7 10">
        <text>[(1-&gt;4)-alpha-D-galacturonosyl methyl ester](n) + n H2O = [(1-&gt;4)-alpha-D-galacturonosyl](n) + n methanol + n H(+)</text>
        <dbReference type="Rhea" id="RHEA:22380"/>
        <dbReference type="Rhea" id="RHEA-COMP:14570"/>
        <dbReference type="Rhea" id="RHEA-COMP:14573"/>
        <dbReference type="ChEBI" id="CHEBI:15377"/>
        <dbReference type="ChEBI" id="CHEBI:15378"/>
        <dbReference type="ChEBI" id="CHEBI:17790"/>
        <dbReference type="ChEBI" id="CHEBI:140522"/>
        <dbReference type="ChEBI" id="CHEBI:140523"/>
        <dbReference type="EC" id="3.1.1.11"/>
    </reaction>
</comment>
<dbReference type="InterPro" id="IPR000070">
    <property type="entry name" value="Pectinesterase_cat"/>
</dbReference>
<keyword evidence="6" id="KW-0325">Glycoprotein</keyword>
<name>A0AAV7FF77_ARIFI</name>
<dbReference type="InterPro" id="IPR012334">
    <property type="entry name" value="Pectin_lyas_fold"/>
</dbReference>